<sequence>MYTGFLIILSPLEVCCGVSRRGSTVERQELMGLAPALGVRPASRTTTADTSPPPVHPQSCLAHHHAVQHKIRRFMAESVHNLFPVVWHPVKVHRLALIDIPVAASSATQHALQTANNKNPIDHGNEACSQRLSAFQANDSLPFHPIVRRR</sequence>
<evidence type="ECO:0008006" key="4">
    <source>
        <dbReference type="Google" id="ProtNLM"/>
    </source>
</evidence>
<dbReference type="AlphaFoldDB" id="A0A6A6T6Z1"/>
<protein>
    <recommendedName>
        <fullName evidence="4">Secreted protein</fullName>
    </recommendedName>
</protein>
<organism evidence="2 3">
    <name type="scientific">Lophiostoma macrostomum CBS 122681</name>
    <dbReference type="NCBI Taxonomy" id="1314788"/>
    <lineage>
        <taxon>Eukaryota</taxon>
        <taxon>Fungi</taxon>
        <taxon>Dikarya</taxon>
        <taxon>Ascomycota</taxon>
        <taxon>Pezizomycotina</taxon>
        <taxon>Dothideomycetes</taxon>
        <taxon>Pleosporomycetidae</taxon>
        <taxon>Pleosporales</taxon>
        <taxon>Lophiostomataceae</taxon>
        <taxon>Lophiostoma</taxon>
    </lineage>
</organism>
<gene>
    <name evidence="2" type="ORF">K491DRAFT_678838</name>
</gene>
<dbReference type="EMBL" id="MU004348">
    <property type="protein sequence ID" value="KAF2655520.1"/>
    <property type="molecule type" value="Genomic_DNA"/>
</dbReference>
<reference evidence="2" key="1">
    <citation type="journal article" date="2020" name="Stud. Mycol.">
        <title>101 Dothideomycetes genomes: a test case for predicting lifestyles and emergence of pathogens.</title>
        <authorList>
            <person name="Haridas S."/>
            <person name="Albert R."/>
            <person name="Binder M."/>
            <person name="Bloem J."/>
            <person name="Labutti K."/>
            <person name="Salamov A."/>
            <person name="Andreopoulos B."/>
            <person name="Baker S."/>
            <person name="Barry K."/>
            <person name="Bills G."/>
            <person name="Bluhm B."/>
            <person name="Cannon C."/>
            <person name="Castanera R."/>
            <person name="Culley D."/>
            <person name="Daum C."/>
            <person name="Ezra D."/>
            <person name="Gonzalez J."/>
            <person name="Henrissat B."/>
            <person name="Kuo A."/>
            <person name="Liang C."/>
            <person name="Lipzen A."/>
            <person name="Lutzoni F."/>
            <person name="Magnuson J."/>
            <person name="Mondo S."/>
            <person name="Nolan M."/>
            <person name="Ohm R."/>
            <person name="Pangilinan J."/>
            <person name="Park H.-J."/>
            <person name="Ramirez L."/>
            <person name="Alfaro M."/>
            <person name="Sun H."/>
            <person name="Tritt A."/>
            <person name="Yoshinaga Y."/>
            <person name="Zwiers L.-H."/>
            <person name="Turgeon B."/>
            <person name="Goodwin S."/>
            <person name="Spatafora J."/>
            <person name="Crous P."/>
            <person name="Grigoriev I."/>
        </authorList>
    </citation>
    <scope>NUCLEOTIDE SEQUENCE</scope>
    <source>
        <strain evidence="2">CBS 122681</strain>
    </source>
</reference>
<proteinExistence type="predicted"/>
<dbReference type="Proteomes" id="UP000799324">
    <property type="component" value="Unassembled WGS sequence"/>
</dbReference>
<name>A0A6A6T6Z1_9PLEO</name>
<evidence type="ECO:0000313" key="2">
    <source>
        <dbReference type="EMBL" id="KAF2655520.1"/>
    </source>
</evidence>
<evidence type="ECO:0000256" key="1">
    <source>
        <dbReference type="SAM" id="SignalP"/>
    </source>
</evidence>
<keyword evidence="1" id="KW-0732">Signal</keyword>
<keyword evidence="3" id="KW-1185">Reference proteome</keyword>
<feature type="chain" id="PRO_5025353942" description="Secreted protein" evidence="1">
    <location>
        <begin position="18"/>
        <end position="150"/>
    </location>
</feature>
<evidence type="ECO:0000313" key="3">
    <source>
        <dbReference type="Proteomes" id="UP000799324"/>
    </source>
</evidence>
<feature type="signal peptide" evidence="1">
    <location>
        <begin position="1"/>
        <end position="17"/>
    </location>
</feature>
<accession>A0A6A6T6Z1</accession>